<dbReference type="CDD" id="cd00160">
    <property type="entry name" value="RhoGEF"/>
    <property type="match status" value="1"/>
</dbReference>
<feature type="non-terminal residue" evidence="4">
    <location>
        <position position="1"/>
    </location>
</feature>
<sequence>SQDKKRRVIGCIIDSERSYISSLERIIQEYKTTLLYTYNLAKTCVKTIITKAEAILDFHRMFQIELADAVSTWDVKETIGGIFTASFSRSMVVDVYSTYVNNFAMAMEEIKSSQNINAGLKEFLSSTAQKSTDRLTVFALMVKPVQRFPQFIMFMQAIWFYLSQDLLKYTPHNHHDRSALQRALTDLENVAHKLNERKRESEQIFNAKQLQKTLNYKVPTEKVQRLIRQEHLEQMTVSGQVRTKGRQVILMDDSLICCSILQSNSVLYMYVVEIFILQYNVIIIFYREVNIRQKEQYKFKWTIPLLDMELKDSAITPDMQTAVKNNHNVFSIHSTVLENKEEDLYHLNSDLQDYMHDIAVLNQISGLMSTLKNMYEGLTVELVDETIGDLQKKIQVKDQQLQLVNSYPQNNPSWDMSSMGAIESDIIHQPAMYMKSMSVDMPRHYTQVKCAVPVFLTPSGSHDISIQHLWVVTTSDVRAQVSLVSIQTTKPVLIESFQAADTEIIAVETVPGFATIEQNNAFLEDTVWMSTCDSRILVYSLFDEDGIRRKTTGARKPRSNFYCHGVALVIRYADDRVFVGLDNGNLVIYDRNEDGAWMIDSPNIVQMTSDVSVSCILAIEDEIWVACGDTFYIVPVDECLYQSQLKCDGGAPIAEMVRSGCGLWVSFKDQSYVRLYHIETKENLQEINVKSAIDSVMRESQYKLSEKSSQSCVVTSLMASRGLLWVGTSVGFICTLPLPWLRDGVPLVTSGGDGYIDWRKEKNIDLQKNSEASLMTWMYKY</sequence>
<dbReference type="Gene3D" id="2.30.29.30">
    <property type="entry name" value="Pleckstrin-homology domain (PH domain)/Phosphotyrosine-binding domain (PTB)"/>
    <property type="match status" value="1"/>
</dbReference>
<keyword evidence="5" id="KW-1185">Reference proteome</keyword>
<gene>
    <name evidence="4" type="ORF">FSP39_013183</name>
</gene>
<dbReference type="GO" id="GO:0030036">
    <property type="term" value="P:actin cytoskeleton organization"/>
    <property type="evidence" value="ECO:0007669"/>
    <property type="project" value="TreeGrafter"/>
</dbReference>
<dbReference type="AlphaFoldDB" id="A0AA89CAP6"/>
<evidence type="ECO:0000313" key="4">
    <source>
        <dbReference type="EMBL" id="KAK3102692.1"/>
    </source>
</evidence>
<dbReference type="GO" id="GO:0005737">
    <property type="term" value="C:cytoplasm"/>
    <property type="evidence" value="ECO:0007669"/>
    <property type="project" value="UniProtKB-ARBA"/>
</dbReference>
<dbReference type="GO" id="GO:0051496">
    <property type="term" value="P:positive regulation of stress fiber assembly"/>
    <property type="evidence" value="ECO:0007669"/>
    <property type="project" value="TreeGrafter"/>
</dbReference>
<dbReference type="Gene3D" id="1.20.900.10">
    <property type="entry name" value="Dbl homology (DH) domain"/>
    <property type="match status" value="1"/>
</dbReference>
<dbReference type="PANTHER" id="PTHR12877">
    <property type="entry name" value="RHO GUANINE NUCLEOTIDE EXCHANGE FACTOR"/>
    <property type="match status" value="1"/>
</dbReference>
<protein>
    <recommendedName>
        <fullName evidence="3">DH domain-containing protein</fullName>
    </recommendedName>
</protein>
<proteinExistence type="predicted"/>
<name>A0AA89CAP6_PINIB</name>
<dbReference type="FunFam" id="1.20.900.10:FF:000003">
    <property type="entry name" value="Rho guanine nucleotide exchange factor 10 like"/>
    <property type="match status" value="1"/>
</dbReference>
<comment type="caution">
    <text evidence="4">The sequence shown here is derived from an EMBL/GenBank/DDBJ whole genome shotgun (WGS) entry which is preliminary data.</text>
</comment>
<dbReference type="SMART" id="SM00325">
    <property type="entry name" value="RhoGEF"/>
    <property type="match status" value="1"/>
</dbReference>
<dbReference type="GO" id="GO:0005085">
    <property type="term" value="F:guanyl-nucleotide exchange factor activity"/>
    <property type="evidence" value="ECO:0007669"/>
    <property type="project" value="UniProtKB-KW"/>
</dbReference>
<dbReference type="Pfam" id="PF19056">
    <property type="entry name" value="WD40_2"/>
    <property type="match status" value="1"/>
</dbReference>
<dbReference type="Proteomes" id="UP001186944">
    <property type="component" value="Unassembled WGS sequence"/>
</dbReference>
<dbReference type="InterPro" id="IPR035899">
    <property type="entry name" value="DBL_dom_sf"/>
</dbReference>
<accession>A0AA89CAP6</accession>
<dbReference type="SUPFAM" id="SSF50998">
    <property type="entry name" value="Quinoprotein alcohol dehydrogenase-like"/>
    <property type="match status" value="1"/>
</dbReference>
<reference evidence="4" key="1">
    <citation type="submission" date="2019-08" db="EMBL/GenBank/DDBJ databases">
        <title>The improved chromosome-level genome for the pearl oyster Pinctada fucata martensii using PacBio sequencing and Hi-C.</title>
        <authorList>
            <person name="Zheng Z."/>
        </authorList>
    </citation>
    <scope>NUCLEOTIDE SEQUENCE</scope>
    <source>
        <strain evidence="4">ZZ-2019</strain>
        <tissue evidence="4">Adductor muscle</tissue>
    </source>
</reference>
<dbReference type="InterPro" id="IPR011993">
    <property type="entry name" value="PH-like_dom_sf"/>
</dbReference>
<dbReference type="SUPFAM" id="SSF48065">
    <property type="entry name" value="DBL homology domain (DH-domain)"/>
    <property type="match status" value="1"/>
</dbReference>
<evidence type="ECO:0000313" key="5">
    <source>
        <dbReference type="Proteomes" id="UP001186944"/>
    </source>
</evidence>
<evidence type="ECO:0000256" key="2">
    <source>
        <dbReference type="SAM" id="Coils"/>
    </source>
</evidence>
<dbReference type="InterPro" id="IPR011047">
    <property type="entry name" value="Quinoprotein_ADH-like_sf"/>
</dbReference>
<dbReference type="PROSITE" id="PS50010">
    <property type="entry name" value="DH_2"/>
    <property type="match status" value="1"/>
</dbReference>
<evidence type="ECO:0000259" key="3">
    <source>
        <dbReference type="PROSITE" id="PS50010"/>
    </source>
</evidence>
<organism evidence="4 5">
    <name type="scientific">Pinctada imbricata</name>
    <name type="common">Atlantic pearl-oyster</name>
    <name type="synonym">Pinctada martensii</name>
    <dbReference type="NCBI Taxonomy" id="66713"/>
    <lineage>
        <taxon>Eukaryota</taxon>
        <taxon>Metazoa</taxon>
        <taxon>Spiralia</taxon>
        <taxon>Lophotrochozoa</taxon>
        <taxon>Mollusca</taxon>
        <taxon>Bivalvia</taxon>
        <taxon>Autobranchia</taxon>
        <taxon>Pteriomorphia</taxon>
        <taxon>Pterioida</taxon>
        <taxon>Pterioidea</taxon>
        <taxon>Pteriidae</taxon>
        <taxon>Pinctada</taxon>
    </lineage>
</organism>
<dbReference type="Pfam" id="PF19057">
    <property type="entry name" value="PH_19"/>
    <property type="match status" value="1"/>
</dbReference>
<feature type="coiled-coil region" evidence="2">
    <location>
        <begin position="177"/>
        <end position="204"/>
    </location>
</feature>
<dbReference type="Pfam" id="PF00621">
    <property type="entry name" value="RhoGEF"/>
    <property type="match status" value="1"/>
</dbReference>
<evidence type="ECO:0000256" key="1">
    <source>
        <dbReference type="ARBA" id="ARBA00022658"/>
    </source>
</evidence>
<dbReference type="InterPro" id="IPR039919">
    <property type="entry name" value="ARHGEF10/ARHGEF17"/>
</dbReference>
<keyword evidence="2" id="KW-0175">Coiled coil</keyword>
<dbReference type="EMBL" id="VSWD01000005">
    <property type="protein sequence ID" value="KAK3102692.1"/>
    <property type="molecule type" value="Genomic_DNA"/>
</dbReference>
<dbReference type="PANTHER" id="PTHR12877:SF7">
    <property type="entry name" value="RHO GUANINE NUCLEOTIDE EXCHANGE FACTOR 10-LIKE PROTEIN"/>
    <property type="match status" value="1"/>
</dbReference>
<dbReference type="InterPro" id="IPR000219">
    <property type="entry name" value="DH_dom"/>
</dbReference>
<keyword evidence="1" id="KW-0344">Guanine-nucleotide releasing factor</keyword>
<feature type="domain" description="DH" evidence="3">
    <location>
        <begin position="4"/>
        <end position="197"/>
    </location>
</feature>